<dbReference type="PIRSF" id="PIRSF009467">
    <property type="entry name" value="Ureas_acces_UreF"/>
    <property type="match status" value="1"/>
</dbReference>
<dbReference type="GO" id="GO:0016151">
    <property type="term" value="F:nickel cation binding"/>
    <property type="evidence" value="ECO:0007669"/>
    <property type="project" value="UniProtKB-UniRule"/>
</dbReference>
<dbReference type="Gene3D" id="1.10.4190.10">
    <property type="entry name" value="Urease accessory protein UreF"/>
    <property type="match status" value="1"/>
</dbReference>
<keyword evidence="1 3" id="KW-0996">Nickel insertion</keyword>
<comment type="subunit">
    <text evidence="3">UreD, UreF and UreG form a complex that acts as a GTP-hydrolysis-dependent molecular chaperone, activating the urease apoprotein by helping to assemble the nickel containing metallocenter of UreC. The UreE protein probably delivers the nickel.</text>
</comment>
<dbReference type="PANTHER" id="PTHR33620">
    <property type="entry name" value="UREASE ACCESSORY PROTEIN F"/>
    <property type="match status" value="1"/>
</dbReference>
<dbReference type="STRING" id="68895.RR42_m1175"/>
<name>A0A0C4YD03_9BURK</name>
<dbReference type="Proteomes" id="UP000031843">
    <property type="component" value="Chromosome main"/>
</dbReference>
<keyword evidence="2 3" id="KW-0143">Chaperone</keyword>
<dbReference type="RefSeq" id="WP_043344783.1">
    <property type="nucleotide sequence ID" value="NZ_CP010536.1"/>
</dbReference>
<dbReference type="Pfam" id="PF01730">
    <property type="entry name" value="UreF"/>
    <property type="match status" value="1"/>
</dbReference>
<evidence type="ECO:0000313" key="5">
    <source>
        <dbReference type="Proteomes" id="UP000031843"/>
    </source>
</evidence>
<evidence type="ECO:0000313" key="4">
    <source>
        <dbReference type="EMBL" id="AJG18581.1"/>
    </source>
</evidence>
<reference evidence="4 5" key="1">
    <citation type="journal article" date="2015" name="Genome Announc.">
        <title>Complete Genome Sequence of Cupriavidus basilensis 4G11, Isolated from the Oak Ridge Field Research Center Site.</title>
        <authorList>
            <person name="Ray J."/>
            <person name="Waters R.J."/>
            <person name="Skerker J.M."/>
            <person name="Kuehl J.V."/>
            <person name="Price M.N."/>
            <person name="Huang J."/>
            <person name="Chakraborty R."/>
            <person name="Arkin A.P."/>
            <person name="Deutschbauer A."/>
        </authorList>
    </citation>
    <scope>NUCLEOTIDE SEQUENCE [LARGE SCALE GENOMIC DNA]</scope>
    <source>
        <strain evidence="4">4G11</strain>
    </source>
</reference>
<keyword evidence="3" id="KW-0963">Cytoplasm</keyword>
<evidence type="ECO:0000256" key="1">
    <source>
        <dbReference type="ARBA" id="ARBA00022988"/>
    </source>
</evidence>
<comment type="similarity">
    <text evidence="3">Belongs to the UreF family.</text>
</comment>
<evidence type="ECO:0000256" key="3">
    <source>
        <dbReference type="HAMAP-Rule" id="MF_01385"/>
    </source>
</evidence>
<dbReference type="InterPro" id="IPR002639">
    <property type="entry name" value="UreF"/>
</dbReference>
<sequence length="230" mass="25406">MTQLSQLISLLHLASPALPIGGFSYSQGLEAAIECGMVRDAGSAEQWVRSNLLDVQAQCEAPVWLLLYRHWRTLDATRLAEWNDWFHATRESAELRLETEQMGWSLARLVAQMEWGDAALRVQLAVLSPVCLPTAFAAACVALDVNERDGLAAYCFSWAENQVSAALKAVPLGQVAGQHILRRLHPAVLETVDEAVRRAAAEPPLLSTFSPMLGLLSARHETQYSRLFRS</sequence>
<evidence type="ECO:0000256" key="2">
    <source>
        <dbReference type="ARBA" id="ARBA00023186"/>
    </source>
</evidence>
<accession>A0A0C4YD03</accession>
<keyword evidence="5" id="KW-1185">Reference proteome</keyword>
<dbReference type="AlphaFoldDB" id="A0A0C4YD03"/>
<dbReference type="InterPro" id="IPR038277">
    <property type="entry name" value="UreF_sf"/>
</dbReference>
<comment type="subcellular location">
    <subcellularLocation>
        <location evidence="3">Cytoplasm</location>
    </subcellularLocation>
</comment>
<protein>
    <recommendedName>
        <fullName evidence="3">Urease accessory protein UreF</fullName>
    </recommendedName>
</protein>
<dbReference type="HAMAP" id="MF_01385">
    <property type="entry name" value="UreF"/>
    <property type="match status" value="1"/>
</dbReference>
<dbReference type="EMBL" id="CP010536">
    <property type="protein sequence ID" value="AJG18581.1"/>
    <property type="molecule type" value="Genomic_DNA"/>
</dbReference>
<comment type="function">
    <text evidence="3">Required for maturation of urease via the functional incorporation of the urease nickel metallocenter.</text>
</comment>
<gene>
    <name evidence="3" type="primary">ureF</name>
    <name evidence="4" type="ORF">RR42_m1175</name>
</gene>
<dbReference type="OrthoDB" id="9798772at2"/>
<dbReference type="GO" id="GO:0005737">
    <property type="term" value="C:cytoplasm"/>
    <property type="evidence" value="ECO:0007669"/>
    <property type="project" value="UniProtKB-SubCell"/>
</dbReference>
<dbReference type="KEGG" id="cbw:RR42_m1175"/>
<proteinExistence type="inferred from homology"/>
<organism evidence="4 5">
    <name type="scientific">Cupriavidus basilensis</name>
    <dbReference type="NCBI Taxonomy" id="68895"/>
    <lineage>
        <taxon>Bacteria</taxon>
        <taxon>Pseudomonadati</taxon>
        <taxon>Pseudomonadota</taxon>
        <taxon>Betaproteobacteria</taxon>
        <taxon>Burkholderiales</taxon>
        <taxon>Burkholderiaceae</taxon>
        <taxon>Cupriavidus</taxon>
    </lineage>
</organism>
<dbReference type="PANTHER" id="PTHR33620:SF1">
    <property type="entry name" value="UREASE ACCESSORY PROTEIN F"/>
    <property type="match status" value="1"/>
</dbReference>